<accession>A0ABX8AUD0</accession>
<evidence type="ECO:0000256" key="1">
    <source>
        <dbReference type="SAM" id="SignalP"/>
    </source>
</evidence>
<keyword evidence="2" id="KW-0614">Plasmid</keyword>
<geneLocation type="plasmid" evidence="2 3">
    <name>pAb134-01</name>
</geneLocation>
<organism evidence="2 3">
    <name type="scientific">Pseudovibrio brasiliensis</name>
    <dbReference type="NCBI Taxonomy" id="1898042"/>
    <lineage>
        <taxon>Bacteria</taxon>
        <taxon>Pseudomonadati</taxon>
        <taxon>Pseudomonadota</taxon>
        <taxon>Alphaproteobacteria</taxon>
        <taxon>Hyphomicrobiales</taxon>
        <taxon>Stappiaceae</taxon>
        <taxon>Pseudovibrio</taxon>
    </lineage>
</organism>
<keyword evidence="3" id="KW-1185">Reference proteome</keyword>
<sequence length="161" mass="17018">MRVLLLILSLVSFSLHAGTASAGPGTVIHACVNLDVTPLNSINVSFTADENTDICMNDVGNDSSLTIDHAGIECVSVGYVEAESSCSGGAPVWSLSYHTDNYAQSGTTITSWSDDNSRNTIQLIDPSKGTHICPTEANCEAESLSWDEGTTGPVYIIFDID</sequence>
<gene>
    <name evidence="2" type="ORF">KGB56_23190</name>
</gene>
<evidence type="ECO:0000313" key="3">
    <source>
        <dbReference type="Proteomes" id="UP000680706"/>
    </source>
</evidence>
<name>A0ABX8AUD0_9HYPH</name>
<dbReference type="RefSeq" id="WP_075699081.1">
    <property type="nucleotide sequence ID" value="NZ_CP074127.1"/>
</dbReference>
<reference evidence="2 3" key="1">
    <citation type="journal article" date="2021" name="Angew. Chem. Int. Ed. Engl.">
        <title>A novel family of nonribosomal peptides modulate collective behavior in Pseudovibrio bacteria isolated from marine sponges.</title>
        <authorList>
            <person name="Ioca L.P."/>
            <person name="Dai Y."/>
            <person name="Kunakom S."/>
            <person name="Diaz-Espinosa J."/>
            <person name="Krunic A."/>
            <person name="Crnkovic C.M."/>
            <person name="Orjala J."/>
            <person name="Sanchez L.M."/>
            <person name="Ferreira A.G."/>
            <person name="Berlinck R.G.S."/>
            <person name="Eustaquio A.S."/>
        </authorList>
    </citation>
    <scope>NUCLEOTIDE SEQUENCE [LARGE SCALE GENOMIC DNA]</scope>
    <source>
        <strain evidence="2 3">Ab134</strain>
        <plasmid evidence="2 3">pAb134-01</plasmid>
    </source>
</reference>
<feature type="chain" id="PRO_5045659367" evidence="1">
    <location>
        <begin position="18"/>
        <end position="161"/>
    </location>
</feature>
<proteinExistence type="predicted"/>
<feature type="signal peptide" evidence="1">
    <location>
        <begin position="1"/>
        <end position="17"/>
    </location>
</feature>
<dbReference type="Proteomes" id="UP000680706">
    <property type="component" value="Plasmid pAb134-01"/>
</dbReference>
<evidence type="ECO:0000313" key="2">
    <source>
        <dbReference type="EMBL" id="QUS58243.1"/>
    </source>
</evidence>
<dbReference type="EMBL" id="CP074127">
    <property type="protein sequence ID" value="QUS58243.1"/>
    <property type="molecule type" value="Genomic_DNA"/>
</dbReference>
<keyword evidence="1" id="KW-0732">Signal</keyword>
<protein>
    <submittedName>
        <fullName evidence="2">Uncharacterized protein</fullName>
    </submittedName>
</protein>